<comment type="caution">
    <text evidence="2">The sequence shown here is derived from an EMBL/GenBank/DDBJ whole genome shotgun (WGS) entry which is preliminary data.</text>
</comment>
<evidence type="ECO:0000313" key="3">
    <source>
        <dbReference type="Proteomes" id="UP001152300"/>
    </source>
</evidence>
<evidence type="ECO:0000259" key="1">
    <source>
        <dbReference type="Pfam" id="PF01636"/>
    </source>
</evidence>
<dbReference type="EMBL" id="JAPEIS010000015">
    <property type="protein sequence ID" value="KAJ8059305.1"/>
    <property type="molecule type" value="Genomic_DNA"/>
</dbReference>
<name>A0A9X0AAS1_9HELO</name>
<feature type="domain" description="Aminoglycoside phosphotransferase" evidence="1">
    <location>
        <begin position="85"/>
        <end position="313"/>
    </location>
</feature>
<accession>A0A9X0AAS1</accession>
<sequence>MAETNIPPSGLGNIQKIPFPPPLIPNITFFLKALCSELEFARDPIYCASKQGGNNNITIFTCIPLGPKHNQQRIRCILRTAKYINFSLRRQSPVNESVKMLVALSHVFGKAGVGLPIPGVLAYDSTFENAIVCPYIIQEEVEGTTLLMQYRTMNRSLLDQRGPNHNPHLLKRRELARQVAGFIAQKEGHTFSGYGVLRNASDMNSLDPKVRAARYVLGVAPARIAGKLIPTSLDLSKFINALACARLLKASSALDVRAIKNARKLLDIWKCMSERGLLTDQPSILWHPDFHPRNILFNNTVLTGVIDWDNSMALPRIMTRESPSFLWKNDPVLLSQPESDAIKDAFDDTIGRLIPGYKEDAYSIYRVLIRALGMYTLFGVDYKHYHELSWENLVRECDVLFPEQAWGLDRPFFL</sequence>
<reference evidence="2" key="1">
    <citation type="submission" date="2022-11" db="EMBL/GenBank/DDBJ databases">
        <title>Genome Resource of Sclerotinia nivalis Strain SnTB1, a Plant Pathogen Isolated from American Ginseng.</title>
        <authorList>
            <person name="Fan S."/>
        </authorList>
    </citation>
    <scope>NUCLEOTIDE SEQUENCE</scope>
    <source>
        <strain evidence="2">SnTB1</strain>
    </source>
</reference>
<organism evidence="2 3">
    <name type="scientific">Sclerotinia nivalis</name>
    <dbReference type="NCBI Taxonomy" id="352851"/>
    <lineage>
        <taxon>Eukaryota</taxon>
        <taxon>Fungi</taxon>
        <taxon>Dikarya</taxon>
        <taxon>Ascomycota</taxon>
        <taxon>Pezizomycotina</taxon>
        <taxon>Leotiomycetes</taxon>
        <taxon>Helotiales</taxon>
        <taxon>Sclerotiniaceae</taxon>
        <taxon>Sclerotinia</taxon>
    </lineage>
</organism>
<protein>
    <recommendedName>
        <fullName evidence="1">Aminoglycoside phosphotransferase domain-containing protein</fullName>
    </recommendedName>
</protein>
<dbReference type="SUPFAM" id="SSF56112">
    <property type="entry name" value="Protein kinase-like (PK-like)"/>
    <property type="match status" value="1"/>
</dbReference>
<dbReference type="OrthoDB" id="2968323at2759"/>
<dbReference type="PANTHER" id="PTHR21310">
    <property type="entry name" value="AMINOGLYCOSIDE PHOSPHOTRANSFERASE-RELATED-RELATED"/>
    <property type="match status" value="1"/>
</dbReference>
<gene>
    <name evidence="2" type="ORF">OCU04_012268</name>
</gene>
<dbReference type="InterPro" id="IPR011009">
    <property type="entry name" value="Kinase-like_dom_sf"/>
</dbReference>
<dbReference type="PANTHER" id="PTHR21310:SF56">
    <property type="entry name" value="AMINOGLYCOSIDE PHOSPHOTRANSFERASE DOMAIN-CONTAINING PROTEIN"/>
    <property type="match status" value="1"/>
</dbReference>
<dbReference type="Proteomes" id="UP001152300">
    <property type="component" value="Unassembled WGS sequence"/>
</dbReference>
<dbReference type="Gene3D" id="3.90.1200.10">
    <property type="match status" value="1"/>
</dbReference>
<proteinExistence type="predicted"/>
<dbReference type="InterPro" id="IPR002575">
    <property type="entry name" value="Aminoglycoside_PTrfase"/>
</dbReference>
<keyword evidence="3" id="KW-1185">Reference proteome</keyword>
<dbReference type="AlphaFoldDB" id="A0A9X0AAS1"/>
<evidence type="ECO:0000313" key="2">
    <source>
        <dbReference type="EMBL" id="KAJ8059305.1"/>
    </source>
</evidence>
<dbReference type="InterPro" id="IPR051678">
    <property type="entry name" value="AGP_Transferase"/>
</dbReference>
<dbReference type="Pfam" id="PF01636">
    <property type="entry name" value="APH"/>
    <property type="match status" value="1"/>
</dbReference>